<accession>A0A1Y5FAC0</accession>
<name>A0A1Y5FAC0_9BACT</name>
<comment type="caution">
    <text evidence="2">The sequence shown here is derived from an EMBL/GenBank/DDBJ whole genome shotgun (WGS) entry which is preliminary data.</text>
</comment>
<gene>
    <name evidence="2" type="ORF">A9Q84_08800</name>
</gene>
<reference evidence="3" key="1">
    <citation type="journal article" date="2017" name="Proc. Natl. Acad. Sci. U.S.A.">
        <title>Simulation of Deepwater Horizon oil plume reveals substrate specialization within a complex community of hydrocarbon-degraders.</title>
        <authorList>
            <person name="Hu P."/>
            <person name="Dubinsky E.A."/>
            <person name="Probst A.J."/>
            <person name="Wang J."/>
            <person name="Sieber C.M.K."/>
            <person name="Tom L.M."/>
            <person name="Gardinali P."/>
            <person name="Banfield J.F."/>
            <person name="Atlas R.M."/>
            <person name="Andersen G.L."/>
        </authorList>
    </citation>
    <scope>NUCLEOTIDE SEQUENCE [LARGE SCALE GENOMIC DNA]</scope>
</reference>
<protein>
    <submittedName>
        <fullName evidence="2">Uncharacterized protein</fullName>
    </submittedName>
</protein>
<dbReference type="AlphaFoldDB" id="A0A1Y5FAC0"/>
<evidence type="ECO:0000313" key="3">
    <source>
        <dbReference type="Proteomes" id="UP000196531"/>
    </source>
</evidence>
<evidence type="ECO:0000256" key="1">
    <source>
        <dbReference type="SAM" id="Coils"/>
    </source>
</evidence>
<sequence length="221" mass="24065">MDENKLEEAMAETVEQSFNDSELEDIMNEIENLEKEFVEDGESAPENLVVTETKQNEMQNEIDKEVESISEEMTPVASDEEPVEEIQEVSMAAEPEATIEESVEESFDEVADELVAEMEEEEIEIENNVVELPTAKESPAADSGANMDFTASGSMDFNLNFKIGSETASLKVDGEKGLTVEMGGVSIKITESEGCTVTMDGGVNFNIPLTTADDAAKKKAA</sequence>
<dbReference type="EMBL" id="MAAO01000006">
    <property type="protein sequence ID" value="OUR96441.1"/>
    <property type="molecule type" value="Genomic_DNA"/>
</dbReference>
<organism evidence="2 3">
    <name type="scientific">Halobacteriovorax marinus</name>
    <dbReference type="NCBI Taxonomy" id="97084"/>
    <lineage>
        <taxon>Bacteria</taxon>
        <taxon>Pseudomonadati</taxon>
        <taxon>Bdellovibrionota</taxon>
        <taxon>Bacteriovoracia</taxon>
        <taxon>Bacteriovoracales</taxon>
        <taxon>Halobacteriovoraceae</taxon>
        <taxon>Halobacteriovorax</taxon>
    </lineage>
</organism>
<evidence type="ECO:0000313" key="2">
    <source>
        <dbReference type="EMBL" id="OUR96441.1"/>
    </source>
</evidence>
<proteinExistence type="predicted"/>
<feature type="coiled-coil region" evidence="1">
    <location>
        <begin position="16"/>
        <end position="43"/>
    </location>
</feature>
<keyword evidence="1" id="KW-0175">Coiled coil</keyword>
<dbReference type="Proteomes" id="UP000196531">
    <property type="component" value="Unassembled WGS sequence"/>
</dbReference>